<dbReference type="InterPro" id="IPR011049">
    <property type="entry name" value="Serralysin-like_metalloprot_C"/>
</dbReference>
<dbReference type="SUPFAM" id="SSF51120">
    <property type="entry name" value="beta-Roll"/>
    <property type="match status" value="4"/>
</dbReference>
<protein>
    <recommendedName>
        <fullName evidence="5">Calcium-binding protein</fullName>
    </recommendedName>
</protein>
<organism evidence="3 4">
    <name type="scientific">Shinella zoogloeoides</name>
    <name type="common">Crabtreella saccharophila</name>
    <dbReference type="NCBI Taxonomy" id="352475"/>
    <lineage>
        <taxon>Bacteria</taxon>
        <taxon>Pseudomonadati</taxon>
        <taxon>Pseudomonadota</taxon>
        <taxon>Alphaproteobacteria</taxon>
        <taxon>Hyphomicrobiales</taxon>
        <taxon>Rhizobiaceae</taxon>
        <taxon>Shinella</taxon>
    </lineage>
</organism>
<dbReference type="EMBL" id="WUML01000029">
    <property type="protein sequence ID" value="MXO02710.1"/>
    <property type="molecule type" value="Genomic_DNA"/>
</dbReference>
<comment type="caution">
    <text evidence="3">The sequence shown here is derived from an EMBL/GenBank/DDBJ whole genome shotgun (WGS) entry which is preliminary data.</text>
</comment>
<evidence type="ECO:0000313" key="3">
    <source>
        <dbReference type="EMBL" id="MXO02710.1"/>
    </source>
</evidence>
<evidence type="ECO:0000256" key="2">
    <source>
        <dbReference type="ARBA" id="ARBA00022525"/>
    </source>
</evidence>
<dbReference type="InterPro" id="IPR018511">
    <property type="entry name" value="Hemolysin-typ_Ca-bd_CS"/>
</dbReference>
<evidence type="ECO:0000256" key="1">
    <source>
        <dbReference type="ARBA" id="ARBA00004613"/>
    </source>
</evidence>
<dbReference type="Proteomes" id="UP000440304">
    <property type="component" value="Unassembled WGS sequence"/>
</dbReference>
<dbReference type="Pfam" id="PF00353">
    <property type="entry name" value="HemolysinCabind"/>
    <property type="match status" value="8"/>
</dbReference>
<dbReference type="GO" id="GO:0005509">
    <property type="term" value="F:calcium ion binding"/>
    <property type="evidence" value="ECO:0007669"/>
    <property type="project" value="InterPro"/>
</dbReference>
<evidence type="ECO:0000313" key="4">
    <source>
        <dbReference type="Proteomes" id="UP000440304"/>
    </source>
</evidence>
<dbReference type="PANTHER" id="PTHR38340">
    <property type="entry name" value="S-LAYER PROTEIN"/>
    <property type="match status" value="1"/>
</dbReference>
<dbReference type="RefSeq" id="WP_160787933.1">
    <property type="nucleotide sequence ID" value="NZ_CP086610.1"/>
</dbReference>
<dbReference type="InterPro" id="IPR001343">
    <property type="entry name" value="Hemolysn_Ca-bd"/>
</dbReference>
<dbReference type="AlphaFoldDB" id="A0A6N8TNJ2"/>
<dbReference type="PRINTS" id="PR00313">
    <property type="entry name" value="CABNDNGRPT"/>
</dbReference>
<gene>
    <name evidence="3" type="ORF">GR156_20560</name>
</gene>
<keyword evidence="2" id="KW-0964">Secreted</keyword>
<evidence type="ECO:0008006" key="5">
    <source>
        <dbReference type="Google" id="ProtNLM"/>
    </source>
</evidence>
<dbReference type="PROSITE" id="PS00330">
    <property type="entry name" value="HEMOLYSIN_CALCIUM"/>
    <property type="match status" value="3"/>
</dbReference>
<reference evidence="3 4" key="1">
    <citation type="submission" date="2019-12" db="EMBL/GenBank/DDBJ databases">
        <title>Shinella granuli gen. nov., sp. nov., and proposal of the reclassification of Zoogloea ramigera ATCC 19623 as Shinella zoogloeoides sp. nov.</title>
        <authorList>
            <person name="Gao J."/>
        </authorList>
    </citation>
    <scope>NUCLEOTIDE SEQUENCE [LARGE SCALE GENOMIC DNA]</scope>
    <source>
        <strain evidence="3 4">DSM 287</strain>
    </source>
</reference>
<proteinExistence type="predicted"/>
<dbReference type="PANTHER" id="PTHR38340:SF1">
    <property type="entry name" value="S-LAYER PROTEIN"/>
    <property type="match status" value="1"/>
</dbReference>
<sequence>MATLDIFQGKPDHDLLALFAAALEFGSLSGDGSSMTLTDGDITVTLTGMGLAGAGRTISGGQIGKILISQAGVQVAELDYQSLVGTAALQNAMDVFESSSDLEARETALDGITDVVTLVRGSDEIDEIYGSSQYFTEINGGGGDDLIHGGAMGNRINGGAGNDTIAGGSGSDTIDGGAGTDILTYHDVGSVGGITVTMNTVAASGKVTGGGVGTDTFTNVEIVQGSQWNDTFNGNAGSDRFVGMEGDDIFRGAAGTDTIDYSYEEGNYSVWINLGSTRFEGLEANTGLDSYNSLDVFNQIENIVGTDLDDIVMGSAGNNLLDGRGGYDVLFGGAGADTLLGGEDNDFLVGGAGNDILDGGAGDSDAVGYLEETGTRGAVVNLNTGKATDTFGNADTLRGIEEAEGSARGDTFTGKADGYSGFRGFGGADTFNGGSDTWLYYGQDASVGGAQRVVINLSGSAVVNAGSDNGASVGTLAAGRAKDGFGAIDILNNIHQIRGTAGDDWVRGSSGDDRFQMQDGNDYIDGGAGRDRVDYSHDRDEVNGDPLNGVIVNLSGDDLNAVDIDLGSGLATYSVAAGTARDSFGAIDTLRDIEQVRGTDDNDYMVGNDGDNEFDARGGDDFVYAGGGDFDHILGGSGKDFIDGQAGFDMLVFAGTNPDDILTATLSGAQEGAGVVTGSRDGGVIETEFHNLESLKGTGNNDTITAQADFVNTEDAWGFNGVRGFEVIGLGGADTFTDLTDPAEGYGSLLLNYDEEKYDHDGFDGNWNGNNGERGVKINLSNTTQEGVATNRAIDTFGDTDTIDGVRQFFMTDTDDKFWGREDGSNVFVDGRAGNDAITASGGNDVLWGGEGNDTIDAGDGDDEIDGWDGNDTINAGAGNDWIGAGFGVDTINGGAGFDELGYNGSSLTNTYQGLVVALNGADGSGTISGAVTFLGNNGEIHAGSVNGTTFQSLEMISGSNANDRFTVDTAFTNTADAAPVFFDYAGGDRGAGGAFVVVGNKGADVFTDNSDATPSGESGGTLLVSYRGEQYGRDRDGYWGNGDDEHGVIVNLSSIAQATTGFDFRGMAGAPASIAAHTALDTHGDIDTLNKIQMVDLSNADDWLFADDSRGTFANGFDGDDRLLGGGGDDVFTGGQGNDVMSGGAGYDALVYAYEDGWDGADAAGVYVNLSSAGRTFSTGGGDVTVNSGQARDLFGDTDTISGFELVAGTSGADFIVADDSGMHLAGLGGRRPSRRWCWRGRAAGRQRR</sequence>
<name>A0A6N8TNJ2_SHIZO</name>
<comment type="subcellular location">
    <subcellularLocation>
        <location evidence="1">Secreted</location>
    </subcellularLocation>
</comment>
<accession>A0A6N8TNJ2</accession>
<dbReference type="InterPro" id="IPR050557">
    <property type="entry name" value="RTX_toxin/Mannuronan_C5-epim"/>
</dbReference>
<dbReference type="GO" id="GO:0005576">
    <property type="term" value="C:extracellular region"/>
    <property type="evidence" value="ECO:0007669"/>
    <property type="project" value="UniProtKB-SubCell"/>
</dbReference>
<dbReference type="Gene3D" id="2.150.10.10">
    <property type="entry name" value="Serralysin-like metalloprotease, C-terminal"/>
    <property type="match status" value="8"/>
</dbReference>
<dbReference type="OrthoDB" id="223957at2"/>